<keyword evidence="4 9" id="KW-0456">Lyase</keyword>
<evidence type="ECO:0000259" key="10">
    <source>
        <dbReference type="Pfam" id="PF02602"/>
    </source>
</evidence>
<feature type="domain" description="Tetrapyrrole biosynthesis uroporphyrinogen III synthase" evidence="10">
    <location>
        <begin position="22"/>
        <end position="251"/>
    </location>
</feature>
<evidence type="ECO:0000313" key="11">
    <source>
        <dbReference type="EMBL" id="MCL7748085.1"/>
    </source>
</evidence>
<dbReference type="EMBL" id="JAKRYL010000013">
    <property type="protein sequence ID" value="MCL7748085.1"/>
    <property type="molecule type" value="Genomic_DNA"/>
</dbReference>
<evidence type="ECO:0000256" key="1">
    <source>
        <dbReference type="ARBA" id="ARBA00004772"/>
    </source>
</evidence>
<comment type="function">
    <text evidence="6 9">Catalyzes cyclization of the linear tetrapyrrole, hydroxymethylbilane, to the macrocyclic uroporphyrinogen III.</text>
</comment>
<comment type="catalytic activity">
    <reaction evidence="8 9">
        <text>hydroxymethylbilane = uroporphyrinogen III + H2O</text>
        <dbReference type="Rhea" id="RHEA:18965"/>
        <dbReference type="ChEBI" id="CHEBI:15377"/>
        <dbReference type="ChEBI" id="CHEBI:57308"/>
        <dbReference type="ChEBI" id="CHEBI:57845"/>
        <dbReference type="EC" id="4.2.1.75"/>
    </reaction>
</comment>
<dbReference type="PANTHER" id="PTHR38042:SF1">
    <property type="entry name" value="UROPORPHYRINOGEN-III SYNTHASE, CHLOROPLASTIC"/>
    <property type="match status" value="1"/>
</dbReference>
<evidence type="ECO:0000256" key="3">
    <source>
        <dbReference type="ARBA" id="ARBA00013109"/>
    </source>
</evidence>
<reference evidence="11" key="1">
    <citation type="submission" date="2022-02" db="EMBL/GenBank/DDBJ databases">
        <title>Halalkalibacter sp. nov. isolated from Lonar Lake, India.</title>
        <authorList>
            <person name="Joshi A."/>
            <person name="Thite S."/>
            <person name="Lodha T."/>
        </authorList>
    </citation>
    <scope>NUCLEOTIDE SEQUENCE</scope>
    <source>
        <strain evidence="11">MEB205</strain>
    </source>
</reference>
<dbReference type="PANTHER" id="PTHR38042">
    <property type="entry name" value="UROPORPHYRINOGEN-III SYNTHASE, CHLOROPLASTIC"/>
    <property type="match status" value="1"/>
</dbReference>
<gene>
    <name evidence="11" type="ORF">MF646_13230</name>
</gene>
<evidence type="ECO:0000313" key="12">
    <source>
        <dbReference type="Proteomes" id="UP001139150"/>
    </source>
</evidence>
<evidence type="ECO:0000256" key="8">
    <source>
        <dbReference type="ARBA" id="ARBA00048617"/>
    </source>
</evidence>
<dbReference type="Proteomes" id="UP001139150">
    <property type="component" value="Unassembled WGS sequence"/>
</dbReference>
<name>A0A9X2CTZ0_9BACI</name>
<evidence type="ECO:0000256" key="9">
    <source>
        <dbReference type="RuleBase" id="RU366031"/>
    </source>
</evidence>
<keyword evidence="5 9" id="KW-0627">Porphyrin biosynthesis</keyword>
<evidence type="ECO:0000256" key="6">
    <source>
        <dbReference type="ARBA" id="ARBA00037589"/>
    </source>
</evidence>
<dbReference type="InterPro" id="IPR039793">
    <property type="entry name" value="UROS/Hem4"/>
</dbReference>
<dbReference type="InterPro" id="IPR036108">
    <property type="entry name" value="4pyrrol_syn_uPrphyn_synt_sf"/>
</dbReference>
<dbReference type="CDD" id="cd06578">
    <property type="entry name" value="HemD"/>
    <property type="match status" value="1"/>
</dbReference>
<comment type="pathway">
    <text evidence="1 9">Porphyrin-containing compound metabolism; protoporphyrin-IX biosynthesis; coproporphyrinogen-III from 5-aminolevulinate: step 3/4.</text>
</comment>
<dbReference type="InterPro" id="IPR003754">
    <property type="entry name" value="4pyrrol_synth_uPrphyn_synth"/>
</dbReference>
<dbReference type="SUPFAM" id="SSF69618">
    <property type="entry name" value="HemD-like"/>
    <property type="match status" value="1"/>
</dbReference>
<keyword evidence="12" id="KW-1185">Reference proteome</keyword>
<accession>A0A9X2CTZ0</accession>
<dbReference type="GO" id="GO:0006780">
    <property type="term" value="P:uroporphyrinogen III biosynthetic process"/>
    <property type="evidence" value="ECO:0007669"/>
    <property type="project" value="UniProtKB-UniRule"/>
</dbReference>
<comment type="caution">
    <text evidence="11">The sequence shown here is derived from an EMBL/GenBank/DDBJ whole genome shotgun (WGS) entry which is preliminary data.</text>
</comment>
<dbReference type="Gene3D" id="3.40.50.10090">
    <property type="match status" value="2"/>
</dbReference>
<dbReference type="Pfam" id="PF02602">
    <property type="entry name" value="HEM4"/>
    <property type="match status" value="1"/>
</dbReference>
<protein>
    <recommendedName>
        <fullName evidence="7 9">Uroporphyrinogen-III synthase</fullName>
        <ecNumber evidence="3 9">4.2.1.75</ecNumber>
    </recommendedName>
</protein>
<evidence type="ECO:0000256" key="7">
    <source>
        <dbReference type="ARBA" id="ARBA00040167"/>
    </source>
</evidence>
<evidence type="ECO:0000256" key="5">
    <source>
        <dbReference type="ARBA" id="ARBA00023244"/>
    </source>
</evidence>
<dbReference type="AlphaFoldDB" id="A0A9X2CTZ0"/>
<evidence type="ECO:0000256" key="4">
    <source>
        <dbReference type="ARBA" id="ARBA00023239"/>
    </source>
</evidence>
<comment type="similarity">
    <text evidence="2 9">Belongs to the uroporphyrinogen-III synthase family.</text>
</comment>
<dbReference type="GO" id="GO:0006782">
    <property type="term" value="P:protoporphyrinogen IX biosynthetic process"/>
    <property type="evidence" value="ECO:0007669"/>
    <property type="project" value="UniProtKB-UniRule"/>
</dbReference>
<organism evidence="11 12">
    <name type="scientific">Halalkalibacter alkaliphilus</name>
    <dbReference type="NCBI Taxonomy" id="2917993"/>
    <lineage>
        <taxon>Bacteria</taxon>
        <taxon>Bacillati</taxon>
        <taxon>Bacillota</taxon>
        <taxon>Bacilli</taxon>
        <taxon>Bacillales</taxon>
        <taxon>Bacillaceae</taxon>
        <taxon>Halalkalibacter</taxon>
    </lineage>
</organism>
<sequence>MKSGPLAGKTVLVTRAKEQAHDLSRLIERQGGEAIEVPLIEFQSTNFHQVQKVLNELQDYQWLIFTSTNGVRFFMEQVQTMEQKLNFTSLKIAVVGEKTEEMLERFGLKATVIPKEYVAEGLVEALMGKVKKGERVIVARGNLGRVDLVHQLSQMGAMVTDLFVYETVCPIKAKEQLHRVLQVHKQLDYITFTSSSTVRHYIKLFKLLKHEQKDTHPTVACIGPIAARTAVNNGLNVTIVPHTYTIEHLVEQIVIHSRGGKLS</sequence>
<dbReference type="EC" id="4.2.1.75" evidence="3 9"/>
<dbReference type="RefSeq" id="WP_250096979.1">
    <property type="nucleotide sequence ID" value="NZ_JAKRYL010000013.1"/>
</dbReference>
<evidence type="ECO:0000256" key="2">
    <source>
        <dbReference type="ARBA" id="ARBA00008133"/>
    </source>
</evidence>
<dbReference type="GO" id="GO:0004852">
    <property type="term" value="F:uroporphyrinogen-III synthase activity"/>
    <property type="evidence" value="ECO:0007669"/>
    <property type="project" value="UniProtKB-UniRule"/>
</dbReference>
<proteinExistence type="inferred from homology"/>